<dbReference type="EMBL" id="BDSP01000015">
    <property type="protein sequence ID" value="GAX10093.1"/>
    <property type="molecule type" value="Genomic_DNA"/>
</dbReference>
<accession>A0A1Z5J7X8</accession>
<reference evidence="1 2" key="1">
    <citation type="journal article" date="2015" name="Plant Cell">
        <title>Oil accumulation by the oleaginous diatom Fistulifera solaris as revealed by the genome and transcriptome.</title>
        <authorList>
            <person name="Tanaka T."/>
            <person name="Maeda Y."/>
            <person name="Veluchamy A."/>
            <person name="Tanaka M."/>
            <person name="Abida H."/>
            <person name="Marechal E."/>
            <person name="Bowler C."/>
            <person name="Muto M."/>
            <person name="Sunaga Y."/>
            <person name="Tanaka M."/>
            <person name="Yoshino T."/>
            <person name="Taniguchi T."/>
            <person name="Fukuda Y."/>
            <person name="Nemoto M."/>
            <person name="Matsumoto M."/>
            <person name="Wong P.S."/>
            <person name="Aburatani S."/>
            <person name="Fujibuchi W."/>
        </authorList>
    </citation>
    <scope>NUCLEOTIDE SEQUENCE [LARGE SCALE GENOMIC DNA]</scope>
    <source>
        <strain evidence="1 2">JPCC DA0580</strain>
    </source>
</reference>
<protein>
    <submittedName>
        <fullName evidence="1">Uncharacterized protein</fullName>
    </submittedName>
</protein>
<sequence length="135" mass="15313">MKRKKLASRLKKAFDDLSRRKCIVLTIALLAAKQHSTKVFLAAANRFTLYLTKQATGATTRGRAPLALPEKSVPKQEFHKAHNRFLSEISPYRKPNETVHLALTLSIFGCLWQHATKNGDHVFSIEIFDYETICS</sequence>
<proteinExistence type="predicted"/>
<organism evidence="1 2">
    <name type="scientific">Fistulifera solaris</name>
    <name type="common">Oleaginous diatom</name>
    <dbReference type="NCBI Taxonomy" id="1519565"/>
    <lineage>
        <taxon>Eukaryota</taxon>
        <taxon>Sar</taxon>
        <taxon>Stramenopiles</taxon>
        <taxon>Ochrophyta</taxon>
        <taxon>Bacillariophyta</taxon>
        <taxon>Bacillariophyceae</taxon>
        <taxon>Bacillariophycidae</taxon>
        <taxon>Naviculales</taxon>
        <taxon>Naviculaceae</taxon>
        <taxon>Fistulifera</taxon>
    </lineage>
</organism>
<dbReference type="InParanoid" id="A0A1Z5J7X8"/>
<keyword evidence="2" id="KW-1185">Reference proteome</keyword>
<evidence type="ECO:0000313" key="2">
    <source>
        <dbReference type="Proteomes" id="UP000198406"/>
    </source>
</evidence>
<dbReference type="Proteomes" id="UP000198406">
    <property type="component" value="Unassembled WGS sequence"/>
</dbReference>
<comment type="caution">
    <text evidence="1">The sequence shown here is derived from an EMBL/GenBank/DDBJ whole genome shotgun (WGS) entry which is preliminary data.</text>
</comment>
<name>A0A1Z5J7X8_FISSO</name>
<evidence type="ECO:0000313" key="1">
    <source>
        <dbReference type="EMBL" id="GAX10093.1"/>
    </source>
</evidence>
<dbReference type="AlphaFoldDB" id="A0A1Z5J7X8"/>
<gene>
    <name evidence="1" type="ORF">FisN_2Lu383</name>
</gene>